<dbReference type="InterPro" id="IPR004027">
    <property type="entry name" value="SEC_C_motif"/>
</dbReference>
<dbReference type="Pfam" id="PF17775">
    <property type="entry name" value="YchJ_M-like"/>
    <property type="match status" value="1"/>
</dbReference>
<organism evidence="2 3">
    <name type="scientific">Deinococcus rufus</name>
    <dbReference type="NCBI Taxonomy" id="2136097"/>
    <lineage>
        <taxon>Bacteria</taxon>
        <taxon>Thermotogati</taxon>
        <taxon>Deinococcota</taxon>
        <taxon>Deinococci</taxon>
        <taxon>Deinococcales</taxon>
        <taxon>Deinococcaceae</taxon>
        <taxon>Deinococcus</taxon>
    </lineage>
</organism>
<dbReference type="EMBL" id="JBHRZG010000024">
    <property type="protein sequence ID" value="MFC3834952.1"/>
    <property type="molecule type" value="Genomic_DNA"/>
</dbReference>
<dbReference type="RefSeq" id="WP_295821848.1">
    <property type="nucleotide sequence ID" value="NZ_JBHRZG010000024.1"/>
</dbReference>
<accession>A0ABV7ZE92</accession>
<protein>
    <submittedName>
        <fullName evidence="2">YchJ family protein</fullName>
    </submittedName>
</protein>
<comment type="caution">
    <text evidence="2">The sequence shown here is derived from an EMBL/GenBank/DDBJ whole genome shotgun (WGS) entry which is preliminary data.</text>
</comment>
<reference evidence="3" key="1">
    <citation type="journal article" date="2019" name="Int. J. Syst. Evol. Microbiol.">
        <title>The Global Catalogue of Microorganisms (GCM) 10K type strain sequencing project: providing services to taxonomists for standard genome sequencing and annotation.</title>
        <authorList>
            <consortium name="The Broad Institute Genomics Platform"/>
            <consortium name="The Broad Institute Genome Sequencing Center for Infectious Disease"/>
            <person name="Wu L."/>
            <person name="Ma J."/>
        </authorList>
    </citation>
    <scope>NUCLEOTIDE SEQUENCE [LARGE SCALE GENOMIC DNA]</scope>
    <source>
        <strain evidence="3">CCTCC AB 2017081</strain>
    </source>
</reference>
<name>A0ABV7ZE92_9DEIO</name>
<sequence length="133" mass="14510">MPLAYPPFKSCPCGTGRSYAHCCGPAHDGSRAAATPEALMRARYTAYALHLEAFVLNTWHPDTRPPQLRLEPGTRYTGLTVHDATGLEVEFTATLRQGTQTVKVHERSVFTQLGGQWVYVDEVTPPSVEPAGA</sequence>
<dbReference type="Pfam" id="PF02810">
    <property type="entry name" value="SEC-C"/>
    <property type="match status" value="1"/>
</dbReference>
<evidence type="ECO:0000259" key="1">
    <source>
        <dbReference type="Pfam" id="PF17775"/>
    </source>
</evidence>
<dbReference type="InterPro" id="IPR048469">
    <property type="entry name" value="YchJ-like_M"/>
</dbReference>
<dbReference type="SUPFAM" id="SSF54427">
    <property type="entry name" value="NTF2-like"/>
    <property type="match status" value="1"/>
</dbReference>
<proteinExistence type="predicted"/>
<evidence type="ECO:0000313" key="2">
    <source>
        <dbReference type="EMBL" id="MFC3834952.1"/>
    </source>
</evidence>
<dbReference type="InterPro" id="IPR032710">
    <property type="entry name" value="NTF2-like_dom_sf"/>
</dbReference>
<gene>
    <name evidence="2" type="ORF">ACFOSB_19000</name>
</gene>
<dbReference type="Gene3D" id="3.10.450.50">
    <property type="match status" value="1"/>
</dbReference>
<feature type="domain" description="YchJ-like middle NTF2-like" evidence="1">
    <location>
        <begin position="35"/>
        <end position="121"/>
    </location>
</feature>
<evidence type="ECO:0000313" key="3">
    <source>
        <dbReference type="Proteomes" id="UP001595803"/>
    </source>
</evidence>
<keyword evidence="3" id="KW-1185">Reference proteome</keyword>
<dbReference type="Proteomes" id="UP001595803">
    <property type="component" value="Unassembled WGS sequence"/>
</dbReference>